<dbReference type="EMBL" id="KV722330">
    <property type="protein sequence ID" value="OCH96595.1"/>
    <property type="molecule type" value="Genomic_DNA"/>
</dbReference>
<sequence length="66" mass="7731">MQCGRTRELRVLCRVRWLITWLRVLAPRRCSPNTSVNPCPGFLSVTERHRGVWPHQPQPEDSYSLS</sequence>
<gene>
    <name evidence="2" type="ORF">OBBRIDRAFT_12419</name>
</gene>
<keyword evidence="1" id="KW-0732">Signal</keyword>
<organism evidence="2 3">
    <name type="scientific">Obba rivulosa</name>
    <dbReference type="NCBI Taxonomy" id="1052685"/>
    <lineage>
        <taxon>Eukaryota</taxon>
        <taxon>Fungi</taxon>
        <taxon>Dikarya</taxon>
        <taxon>Basidiomycota</taxon>
        <taxon>Agaricomycotina</taxon>
        <taxon>Agaricomycetes</taxon>
        <taxon>Polyporales</taxon>
        <taxon>Gelatoporiaceae</taxon>
        <taxon>Obba</taxon>
    </lineage>
</organism>
<dbReference type="AlphaFoldDB" id="A0A8E2DVE2"/>
<reference evidence="2 3" key="1">
    <citation type="submission" date="2016-07" db="EMBL/GenBank/DDBJ databases">
        <title>Draft genome of the white-rot fungus Obba rivulosa 3A-2.</title>
        <authorList>
            <consortium name="DOE Joint Genome Institute"/>
            <person name="Miettinen O."/>
            <person name="Riley R."/>
            <person name="Acob R."/>
            <person name="Barry K."/>
            <person name="Cullen D."/>
            <person name="De Vries R."/>
            <person name="Hainaut M."/>
            <person name="Hatakka A."/>
            <person name="Henrissat B."/>
            <person name="Hilden K."/>
            <person name="Kuo R."/>
            <person name="Labutti K."/>
            <person name="Lipzen A."/>
            <person name="Makela M.R."/>
            <person name="Sandor L."/>
            <person name="Spatafora J.W."/>
            <person name="Grigoriev I.V."/>
            <person name="Hibbett D.S."/>
        </authorList>
    </citation>
    <scope>NUCLEOTIDE SEQUENCE [LARGE SCALE GENOMIC DNA]</scope>
    <source>
        <strain evidence="2 3">3A-2</strain>
    </source>
</reference>
<evidence type="ECO:0000313" key="3">
    <source>
        <dbReference type="Proteomes" id="UP000250043"/>
    </source>
</evidence>
<evidence type="ECO:0000256" key="1">
    <source>
        <dbReference type="SAM" id="SignalP"/>
    </source>
</evidence>
<feature type="signal peptide" evidence="1">
    <location>
        <begin position="1"/>
        <end position="27"/>
    </location>
</feature>
<proteinExistence type="predicted"/>
<dbReference type="Proteomes" id="UP000250043">
    <property type="component" value="Unassembled WGS sequence"/>
</dbReference>
<accession>A0A8E2DVE2</accession>
<keyword evidence="3" id="KW-1185">Reference proteome</keyword>
<protein>
    <recommendedName>
        <fullName evidence="4">Secreted protein</fullName>
    </recommendedName>
</protein>
<name>A0A8E2DVE2_9APHY</name>
<feature type="chain" id="PRO_5034850668" description="Secreted protein" evidence="1">
    <location>
        <begin position="28"/>
        <end position="66"/>
    </location>
</feature>
<evidence type="ECO:0008006" key="4">
    <source>
        <dbReference type="Google" id="ProtNLM"/>
    </source>
</evidence>
<evidence type="ECO:0000313" key="2">
    <source>
        <dbReference type="EMBL" id="OCH96595.1"/>
    </source>
</evidence>